<feature type="non-terminal residue" evidence="2">
    <location>
        <position position="1"/>
    </location>
</feature>
<dbReference type="Proteomes" id="UP000078492">
    <property type="component" value="Unassembled WGS sequence"/>
</dbReference>
<evidence type="ECO:0000313" key="3">
    <source>
        <dbReference type="Proteomes" id="UP000078492"/>
    </source>
</evidence>
<evidence type="ECO:0000313" key="2">
    <source>
        <dbReference type="EMBL" id="KYN12370.1"/>
    </source>
</evidence>
<protein>
    <recommendedName>
        <fullName evidence="1">Double jelly roll-like domain-containing protein</fullName>
    </recommendedName>
</protein>
<organism evidence="2 3">
    <name type="scientific">Trachymyrmex cornetzi</name>
    <dbReference type="NCBI Taxonomy" id="471704"/>
    <lineage>
        <taxon>Eukaryota</taxon>
        <taxon>Metazoa</taxon>
        <taxon>Ecdysozoa</taxon>
        <taxon>Arthropoda</taxon>
        <taxon>Hexapoda</taxon>
        <taxon>Insecta</taxon>
        <taxon>Pterygota</taxon>
        <taxon>Neoptera</taxon>
        <taxon>Endopterygota</taxon>
        <taxon>Hymenoptera</taxon>
        <taxon>Apocrita</taxon>
        <taxon>Aculeata</taxon>
        <taxon>Formicoidea</taxon>
        <taxon>Formicidae</taxon>
        <taxon>Myrmicinae</taxon>
        <taxon>Trachymyrmex</taxon>
    </lineage>
</organism>
<feature type="domain" description="Double jelly roll-like" evidence="1">
    <location>
        <begin position="38"/>
        <end position="82"/>
    </location>
</feature>
<feature type="domain" description="Double jelly roll-like" evidence="1">
    <location>
        <begin position="1"/>
        <end position="37"/>
    </location>
</feature>
<proteinExistence type="predicted"/>
<gene>
    <name evidence="2" type="ORF">ALC57_15485</name>
</gene>
<dbReference type="EMBL" id="KQ980837">
    <property type="protein sequence ID" value="KYN12370.1"/>
    <property type="molecule type" value="Genomic_DNA"/>
</dbReference>
<dbReference type="Pfam" id="PF21738">
    <property type="entry name" value="DJR-like_dom"/>
    <property type="match status" value="2"/>
</dbReference>
<dbReference type="PANTHER" id="PTHR36159">
    <property type="entry name" value="PROTEIN CBG23766"/>
    <property type="match status" value="1"/>
</dbReference>
<evidence type="ECO:0000259" key="1">
    <source>
        <dbReference type="Pfam" id="PF21738"/>
    </source>
</evidence>
<name>A0A151IX39_9HYME</name>
<dbReference type="AlphaFoldDB" id="A0A151IX39"/>
<dbReference type="PANTHER" id="PTHR36159:SF1">
    <property type="entry name" value="RETROVIRUS-RELATED POL POLYPROTEIN FROM TRANSPOSON 412-LIKE PROTEIN"/>
    <property type="match status" value="1"/>
</dbReference>
<sequence length="127" mass="14747">IVINARHELILIRARNDNNCVVAHESTEPKITLLKIQVVIDCSRQNESVKSATVDIRIEFECMENIPLNTTAYCLIIHDRVIEYNPLTNVIRKIIIFFQALYRVSHAIILYCKTHISLNILYLTKKK</sequence>
<accession>A0A151IX39</accession>
<keyword evidence="3" id="KW-1185">Reference proteome</keyword>
<dbReference type="InterPro" id="IPR049512">
    <property type="entry name" value="DJR-like_dom"/>
</dbReference>
<dbReference type="STRING" id="471704.A0A151IX39"/>
<reference evidence="2 3" key="1">
    <citation type="submission" date="2015-09" db="EMBL/GenBank/DDBJ databases">
        <title>Trachymyrmex cornetzi WGS genome.</title>
        <authorList>
            <person name="Nygaard S."/>
            <person name="Hu H."/>
            <person name="Boomsma J."/>
            <person name="Zhang G."/>
        </authorList>
    </citation>
    <scope>NUCLEOTIDE SEQUENCE [LARGE SCALE GENOMIC DNA]</scope>
    <source>
        <strain evidence="2">Tcor2-1</strain>
        <tissue evidence="2">Whole body</tissue>
    </source>
</reference>